<dbReference type="eggNOG" id="ENOG50335CY">
    <property type="taxonomic scope" value="Bacteria"/>
</dbReference>
<dbReference type="OrthoDB" id="6088711at2"/>
<accession>I3CDK5</accession>
<organism evidence="1 2">
    <name type="scientific">Beggiatoa alba B18LD</name>
    <dbReference type="NCBI Taxonomy" id="395493"/>
    <lineage>
        <taxon>Bacteria</taxon>
        <taxon>Pseudomonadati</taxon>
        <taxon>Pseudomonadota</taxon>
        <taxon>Gammaproteobacteria</taxon>
        <taxon>Thiotrichales</taxon>
        <taxon>Thiotrichaceae</taxon>
        <taxon>Beggiatoa</taxon>
    </lineage>
</organism>
<evidence type="ECO:0000313" key="1">
    <source>
        <dbReference type="EMBL" id="EIJ41698.1"/>
    </source>
</evidence>
<reference evidence="1 2" key="1">
    <citation type="submission" date="2011-11" db="EMBL/GenBank/DDBJ databases">
        <title>Improved High-Quality Draft sequence of Beggiatoa alba B18lD.</title>
        <authorList>
            <consortium name="US DOE Joint Genome Institute"/>
            <person name="Lucas S."/>
            <person name="Han J."/>
            <person name="Lapidus A."/>
            <person name="Cheng J.-F."/>
            <person name="Goodwin L."/>
            <person name="Pitluck S."/>
            <person name="Peters L."/>
            <person name="Mikhailova N."/>
            <person name="Held B."/>
            <person name="Detter J.C."/>
            <person name="Han C."/>
            <person name="Tapia R."/>
            <person name="Land M."/>
            <person name="Hauser L."/>
            <person name="Kyrpides N."/>
            <person name="Ivanova N."/>
            <person name="Pagani I."/>
            <person name="Samuel K."/>
            <person name="Teske A."/>
            <person name="Mueller J."/>
            <person name="Woyke T."/>
        </authorList>
    </citation>
    <scope>NUCLEOTIDE SEQUENCE [LARGE SCALE GENOMIC DNA]</scope>
    <source>
        <strain evidence="1 2">B18LD</strain>
    </source>
</reference>
<keyword evidence="2" id="KW-1185">Reference proteome</keyword>
<protein>
    <submittedName>
        <fullName evidence="1">Uncharacterized protein</fullName>
    </submittedName>
</protein>
<proteinExistence type="predicted"/>
<gene>
    <name evidence="1" type="ORF">BegalDRAFT_0787</name>
</gene>
<dbReference type="HOGENOM" id="CLU_163302_0_0_6"/>
<dbReference type="AlphaFoldDB" id="I3CDK5"/>
<name>I3CDK5_9GAMM</name>
<evidence type="ECO:0000313" key="2">
    <source>
        <dbReference type="Proteomes" id="UP000005744"/>
    </source>
</evidence>
<dbReference type="STRING" id="395493.BegalDRAFT_0787"/>
<dbReference type="EMBL" id="JH600070">
    <property type="protein sequence ID" value="EIJ41698.1"/>
    <property type="molecule type" value="Genomic_DNA"/>
</dbReference>
<dbReference type="RefSeq" id="WP_002683869.1">
    <property type="nucleotide sequence ID" value="NZ_JH600070.1"/>
</dbReference>
<sequence>MGFMFYRASEFAPTVDNNLMMMSEEVEKRLKQVRILGEAIRASMCNELHKMGFKDSDTLVGRFDMAHFELSRDPYDGQESLKGTWRNGKGHSVGSILFYPDGAFYAEYDVVRPHPSQEKWFVEAVTAWGRGDQVKTEARLLPSLTD</sequence>
<dbReference type="Proteomes" id="UP000005744">
    <property type="component" value="Unassembled WGS sequence"/>
</dbReference>